<keyword evidence="6" id="KW-1185">Reference proteome</keyword>
<keyword evidence="2" id="KW-0560">Oxidoreductase</keyword>
<evidence type="ECO:0000256" key="1">
    <source>
        <dbReference type="ARBA" id="ARBA00006484"/>
    </source>
</evidence>
<dbReference type="SUPFAM" id="SSF51735">
    <property type="entry name" value="NAD(P)-binding Rossmann-fold domains"/>
    <property type="match status" value="1"/>
</dbReference>
<dbReference type="Gene3D" id="3.40.50.720">
    <property type="entry name" value="NAD(P)-binding Rossmann-like Domain"/>
    <property type="match status" value="1"/>
</dbReference>
<comment type="caution">
    <text evidence="5">The sequence shown here is derived from an EMBL/GenBank/DDBJ whole genome shotgun (WGS) entry which is preliminary data.</text>
</comment>
<comment type="similarity">
    <text evidence="1">Belongs to the short-chain dehydrogenases/reductases (SDR) family.</text>
</comment>
<dbReference type="CDD" id="cd05233">
    <property type="entry name" value="SDR_c"/>
    <property type="match status" value="1"/>
</dbReference>
<dbReference type="InterPro" id="IPR002347">
    <property type="entry name" value="SDR_fam"/>
</dbReference>
<gene>
    <name evidence="5" type="ORF">GGQ93_000601</name>
</gene>
<evidence type="ECO:0000256" key="2">
    <source>
        <dbReference type="ARBA" id="ARBA00023002"/>
    </source>
</evidence>
<dbReference type="PANTHER" id="PTHR24321">
    <property type="entry name" value="DEHYDROGENASES, SHORT CHAIN"/>
    <property type="match status" value="1"/>
</dbReference>
<dbReference type="Proteomes" id="UP000527324">
    <property type="component" value="Unassembled WGS sequence"/>
</dbReference>
<proteinExistence type="inferred from homology"/>
<dbReference type="RefSeq" id="WP_183215076.1">
    <property type="nucleotide sequence ID" value="NZ_CAJFZW010000008.1"/>
</dbReference>
<name>A0A7W9F7G6_9CAUL</name>
<dbReference type="Pfam" id="PF13561">
    <property type="entry name" value="adh_short_C2"/>
    <property type="match status" value="1"/>
</dbReference>
<dbReference type="NCBIfam" id="NF005681">
    <property type="entry name" value="PRK07478.1"/>
    <property type="match status" value="1"/>
</dbReference>
<dbReference type="InterPro" id="IPR036291">
    <property type="entry name" value="NAD(P)-bd_dom_sf"/>
</dbReference>
<dbReference type="EMBL" id="JACHOQ010000001">
    <property type="protein sequence ID" value="MBB5738910.1"/>
    <property type="molecule type" value="Genomic_DNA"/>
</dbReference>
<dbReference type="PRINTS" id="PR00080">
    <property type="entry name" value="SDRFAMILY"/>
</dbReference>
<sequence>MYALKDKVAVVTGASSGIGQAAARLFARLGAKVVVSARREAELAALVAAIQAEGGEACAVPGDVCDEATAAALTTAAEERFGGLDIAFNNAGAIPETAPTPDLSVAGWKQTLDINLTGAFLCAKHQIPAMQRRGGGSIVFTSTFVGHTVGFPGMAAYASAKAGLIGLTQVIAAEFGAQNIRANALLCGGVDTPMGRAVADTPETLAFVSGLHALKRIAQPEEIAQAAAFLASDAAGFMTGTATLVDGGVSICRT</sequence>
<dbReference type="GO" id="GO:0047838">
    <property type="term" value="F:D-xylose 1-dehydrogenase (NAD+) activity"/>
    <property type="evidence" value="ECO:0007669"/>
    <property type="project" value="UniProtKB-EC"/>
</dbReference>
<evidence type="ECO:0000313" key="6">
    <source>
        <dbReference type="Proteomes" id="UP000527324"/>
    </source>
</evidence>
<protein>
    <recommendedName>
        <fullName evidence="4">D-xylose 1-dehydrogenase</fullName>
        <ecNumber evidence="3">1.1.1.175</ecNumber>
    </recommendedName>
</protein>
<evidence type="ECO:0000256" key="4">
    <source>
        <dbReference type="ARBA" id="ARBA00069939"/>
    </source>
</evidence>
<dbReference type="PRINTS" id="PR00081">
    <property type="entry name" value="GDHRDH"/>
</dbReference>
<reference evidence="5 6" key="1">
    <citation type="submission" date="2020-08" db="EMBL/GenBank/DDBJ databases">
        <title>Genomic Encyclopedia of Type Strains, Phase IV (KMG-IV): sequencing the most valuable type-strain genomes for metagenomic binning, comparative biology and taxonomic classification.</title>
        <authorList>
            <person name="Goeker M."/>
        </authorList>
    </citation>
    <scope>NUCLEOTIDE SEQUENCE [LARGE SCALE GENOMIC DNA]</scope>
    <source>
        <strain evidence="5 6">DSM 4731</strain>
    </source>
</reference>
<accession>A0A7W9F7G6</accession>
<evidence type="ECO:0000313" key="5">
    <source>
        <dbReference type="EMBL" id="MBB5738910.1"/>
    </source>
</evidence>
<dbReference type="AlphaFoldDB" id="A0A7W9F7G6"/>
<dbReference type="PANTHER" id="PTHR24321:SF8">
    <property type="entry name" value="ESTRADIOL 17-BETA-DEHYDROGENASE 8-RELATED"/>
    <property type="match status" value="1"/>
</dbReference>
<dbReference type="EC" id="1.1.1.175" evidence="3"/>
<evidence type="ECO:0000256" key="3">
    <source>
        <dbReference type="ARBA" id="ARBA00066641"/>
    </source>
</evidence>
<organism evidence="5 6">
    <name type="scientific">Brevundimonas aurantiaca</name>
    <dbReference type="NCBI Taxonomy" id="74316"/>
    <lineage>
        <taxon>Bacteria</taxon>
        <taxon>Pseudomonadati</taxon>
        <taxon>Pseudomonadota</taxon>
        <taxon>Alphaproteobacteria</taxon>
        <taxon>Caulobacterales</taxon>
        <taxon>Caulobacteraceae</taxon>
        <taxon>Brevundimonas</taxon>
    </lineage>
</organism>
<dbReference type="FunFam" id="3.40.50.720:FF:000084">
    <property type="entry name" value="Short-chain dehydrogenase reductase"/>
    <property type="match status" value="1"/>
</dbReference>